<evidence type="ECO:0000313" key="2">
    <source>
        <dbReference type="EMBL" id="NNM47315.1"/>
    </source>
</evidence>
<evidence type="ECO:0000313" key="3">
    <source>
        <dbReference type="Proteomes" id="UP000588586"/>
    </source>
</evidence>
<dbReference type="InterPro" id="IPR016032">
    <property type="entry name" value="Sig_transdc_resp-reg_C-effctor"/>
</dbReference>
<evidence type="ECO:0000259" key="1">
    <source>
        <dbReference type="PROSITE" id="PS50043"/>
    </source>
</evidence>
<dbReference type="PRINTS" id="PR00038">
    <property type="entry name" value="HTHLUXR"/>
</dbReference>
<proteinExistence type="predicted"/>
<dbReference type="SUPFAM" id="SSF46894">
    <property type="entry name" value="C-terminal effector domain of the bipartite response regulators"/>
    <property type="match status" value="1"/>
</dbReference>
<dbReference type="InterPro" id="IPR011990">
    <property type="entry name" value="TPR-like_helical_dom_sf"/>
</dbReference>
<gene>
    <name evidence="2" type="ORF">HJG52_15060</name>
</gene>
<comment type="caution">
    <text evidence="2">The sequence shown here is derived from an EMBL/GenBank/DDBJ whole genome shotgun (WGS) entry which is preliminary data.</text>
</comment>
<sequence>MLTPCIGRDEVIAQLRNLVDEHRWVTLTGAPGSGKSLVAQHTLGARARVWVRASAGDTRESVVESCLEALEGERIPGDSPTLALKRALDGRDVLLVLDGVDAIDGLGELLTDLLEDAATWRLLCTAQTMARRPHERVLRLAPLKVPEPSEPLDGPALELLLSRIATAGGHLVDLDQHEATLRKLLSASGGLPLLIEQLAAQIALVGVSDVVPVQSMEDAVRASHALLGPDEQQCFRRLAAVGQPMSLDVLAEVCEVSRPQAVQLAGALTRRNLVEVGADGRFGMLAPLREVGRSLAAASGDDVAARAGLVRWADRVLPADFFTGASDQPWLSEVELVAASVADACAHPATRDKGYELANRAFSSLYTAMRPREAVELLEAVLDSGDGPPLVGSQLARRAGICASEVRGTYEGVRLLDRAEEHANALESEADRDLEQARNAAIRAEMHLDAGDLPQARADAERALTLDGSDYVIRQARRTLMDVLVSTGDWDEAEQLAQLIHDSPPEEERWISLSALTLQARIAFEQGRVVEAQSLAQYARDQAVAIHEDRIALLADTLLRHITGEPGEVVDTEHLPWAVRVVVALQEARELLPVDPARAAGRAADVVVLADSSRLGRDAVEARTLVGDALVVLGEPDQAQSSYLSALRRAAEIGMPIQVAHVLDALAALLRAQGKPAHTQLSGAAAALRISRGAVGRSRPGVPYVAGVPGDCPLGWVMQGRLTVAGAAAIPALFRPAFPGPMVATPLDSLTKAERAVAELVAEGLTSRRIAEELFVSPRTVDAHLSHIYRKLDIGSRAKLAALMAEVA</sequence>
<dbReference type="GO" id="GO:0003677">
    <property type="term" value="F:DNA binding"/>
    <property type="evidence" value="ECO:0007669"/>
    <property type="project" value="InterPro"/>
</dbReference>
<keyword evidence="3" id="KW-1185">Reference proteome</keyword>
<dbReference type="Gene3D" id="1.25.40.10">
    <property type="entry name" value="Tetratricopeptide repeat domain"/>
    <property type="match status" value="1"/>
</dbReference>
<dbReference type="PANTHER" id="PTHR47691:SF3">
    <property type="entry name" value="HTH-TYPE TRANSCRIPTIONAL REGULATOR RV0890C-RELATED"/>
    <property type="match status" value="1"/>
</dbReference>
<dbReference type="Proteomes" id="UP000588586">
    <property type="component" value="Unassembled WGS sequence"/>
</dbReference>
<dbReference type="RefSeq" id="WP_171244426.1">
    <property type="nucleotide sequence ID" value="NZ_JABEPQ010000003.1"/>
</dbReference>
<dbReference type="SMART" id="SM00421">
    <property type="entry name" value="HTH_LUXR"/>
    <property type="match status" value="1"/>
</dbReference>
<dbReference type="PANTHER" id="PTHR47691">
    <property type="entry name" value="REGULATOR-RELATED"/>
    <property type="match status" value="1"/>
</dbReference>
<protein>
    <submittedName>
        <fullName evidence="2">Tetratricopeptide repeat protein</fullName>
    </submittedName>
</protein>
<dbReference type="InterPro" id="IPR036388">
    <property type="entry name" value="WH-like_DNA-bd_sf"/>
</dbReference>
<dbReference type="InterPro" id="IPR000792">
    <property type="entry name" value="Tscrpt_reg_LuxR_C"/>
</dbReference>
<dbReference type="InterPro" id="IPR027417">
    <property type="entry name" value="P-loop_NTPase"/>
</dbReference>
<organism evidence="2 3">
    <name type="scientific">Knoellia koreensis</name>
    <dbReference type="NCBI Taxonomy" id="2730921"/>
    <lineage>
        <taxon>Bacteria</taxon>
        <taxon>Bacillati</taxon>
        <taxon>Actinomycetota</taxon>
        <taxon>Actinomycetes</taxon>
        <taxon>Micrococcales</taxon>
        <taxon>Intrasporangiaceae</taxon>
        <taxon>Knoellia</taxon>
    </lineage>
</organism>
<dbReference type="SUPFAM" id="SSF48452">
    <property type="entry name" value="TPR-like"/>
    <property type="match status" value="2"/>
</dbReference>
<dbReference type="EMBL" id="JABEPQ010000003">
    <property type="protein sequence ID" value="NNM47315.1"/>
    <property type="molecule type" value="Genomic_DNA"/>
</dbReference>
<dbReference type="Pfam" id="PF00196">
    <property type="entry name" value="GerE"/>
    <property type="match status" value="1"/>
</dbReference>
<feature type="domain" description="HTH luxR-type" evidence="1">
    <location>
        <begin position="743"/>
        <end position="808"/>
    </location>
</feature>
<accession>A0A849HH74</accession>
<dbReference type="Gene3D" id="3.40.50.300">
    <property type="entry name" value="P-loop containing nucleotide triphosphate hydrolases"/>
    <property type="match status" value="1"/>
</dbReference>
<dbReference type="AlphaFoldDB" id="A0A849HH74"/>
<dbReference type="PRINTS" id="PR00364">
    <property type="entry name" value="DISEASERSIST"/>
</dbReference>
<dbReference type="Gene3D" id="1.10.10.10">
    <property type="entry name" value="Winged helix-like DNA-binding domain superfamily/Winged helix DNA-binding domain"/>
    <property type="match status" value="1"/>
</dbReference>
<reference evidence="2 3" key="1">
    <citation type="submission" date="2020-04" db="EMBL/GenBank/DDBJ databases">
        <title>Knoellia sp. isolate from air conditioner.</title>
        <authorList>
            <person name="Chea S."/>
            <person name="Kim D.-U."/>
        </authorList>
    </citation>
    <scope>NUCLEOTIDE SEQUENCE [LARGE SCALE GENOMIC DNA]</scope>
    <source>
        <strain evidence="2 3">DB2414S</strain>
    </source>
</reference>
<dbReference type="PROSITE" id="PS00622">
    <property type="entry name" value="HTH_LUXR_1"/>
    <property type="match status" value="1"/>
</dbReference>
<dbReference type="CDD" id="cd06170">
    <property type="entry name" value="LuxR_C_like"/>
    <property type="match status" value="1"/>
</dbReference>
<dbReference type="PROSITE" id="PS50043">
    <property type="entry name" value="HTH_LUXR_2"/>
    <property type="match status" value="1"/>
</dbReference>
<dbReference type="SUPFAM" id="SSF52540">
    <property type="entry name" value="P-loop containing nucleoside triphosphate hydrolases"/>
    <property type="match status" value="1"/>
</dbReference>
<dbReference type="GO" id="GO:0006355">
    <property type="term" value="P:regulation of DNA-templated transcription"/>
    <property type="evidence" value="ECO:0007669"/>
    <property type="project" value="InterPro"/>
</dbReference>
<name>A0A849HH74_9MICO</name>